<dbReference type="GO" id="GO:0045493">
    <property type="term" value="P:xylan catabolic process"/>
    <property type="evidence" value="ECO:0007669"/>
    <property type="project" value="UniProtKB-KW"/>
</dbReference>
<dbReference type="OrthoDB" id="157622at2759"/>
<feature type="disulfide bond" evidence="7">
    <location>
        <begin position="379"/>
        <end position="417"/>
    </location>
</feature>
<keyword evidence="8" id="KW-0119">Carbohydrate metabolism</keyword>
<reference evidence="12" key="1">
    <citation type="submission" date="2020-05" db="EMBL/GenBank/DDBJ databases">
        <title>Mycena genomes resolve the evolution of fungal bioluminescence.</title>
        <authorList>
            <person name="Tsai I.J."/>
        </authorList>
    </citation>
    <scope>NUCLEOTIDE SEQUENCE</scope>
    <source>
        <strain evidence="12">CCC161011</strain>
    </source>
</reference>
<sequence>MFQFSSLLALCLVVPLVAAGPCDIYASGGTPCVAAHSTTRALFSAYSGSLYQIKRGSDGATTNIGPLSAGGVANAAAQDSFCASTTCLITTIFDQSGRGNHLTQAPPGGAARGTDPNGFDNMAAADGAPVTLNGQKAYGVFVSPGTGYRNDATNGIAVGDAAEGMYAVLDGTHFNGDCCFDYGNAETSANDTGNGHMEAIYFGTGGGVGAGSGPWVLADLENGLFSGSNRSINPSDPTITSRFVTAVVKGEPGTWAIRGGNAASGSLSTFFSGARPSGGAQGTFYEGVMTSGFPSDATENSVQANVVAAKYATTSLTSGPAISVGSAVSFRATTACCTTRYIAHTGATVNTQVVTSSDTNALKLSASWNVVAGLGNSACVSFESRDTPGSFIRHSGFQLFVNANDGSKLFSEDATWCPRAGLNGQGNSIRSWSYPAHYFRHFNAILYAASNGGADTFDATALFNDDVSWVVGPAFA</sequence>
<dbReference type="PANTHER" id="PTHR39447:SF2">
    <property type="entry name" value="ALPHA-L-ARABINOFURANOSIDASE B"/>
    <property type="match status" value="1"/>
</dbReference>
<evidence type="ECO:0000256" key="3">
    <source>
        <dbReference type="ARBA" id="ARBA00022729"/>
    </source>
</evidence>
<dbReference type="FunFam" id="2.80.10.50:FF:000059">
    <property type="entry name" value="Probable alpha-L-arabinofuranosidase B"/>
    <property type="match status" value="1"/>
</dbReference>
<keyword evidence="13" id="KW-1185">Reference proteome</keyword>
<keyword evidence="8" id="KW-0964">Secreted</keyword>
<evidence type="ECO:0000256" key="1">
    <source>
        <dbReference type="ARBA" id="ARBA00001462"/>
    </source>
</evidence>
<dbReference type="EC" id="3.2.1.55" evidence="8"/>
<dbReference type="Pfam" id="PF09206">
    <property type="entry name" value="ArabFuran-catal"/>
    <property type="match status" value="1"/>
</dbReference>
<proteinExistence type="inferred from homology"/>
<dbReference type="EMBL" id="JACAZI010000012">
    <property type="protein sequence ID" value="KAF7347081.1"/>
    <property type="molecule type" value="Genomic_DNA"/>
</dbReference>
<evidence type="ECO:0000313" key="13">
    <source>
        <dbReference type="Proteomes" id="UP000620124"/>
    </source>
</evidence>
<dbReference type="InterPro" id="IPR015289">
    <property type="entry name" value="A-L-arabinofuranosidase_B_cat"/>
</dbReference>
<evidence type="ECO:0000256" key="8">
    <source>
        <dbReference type="RuleBase" id="RU367111"/>
    </source>
</evidence>
<organism evidence="12 13">
    <name type="scientific">Mycena venus</name>
    <dbReference type="NCBI Taxonomy" id="2733690"/>
    <lineage>
        <taxon>Eukaryota</taxon>
        <taxon>Fungi</taxon>
        <taxon>Dikarya</taxon>
        <taxon>Basidiomycota</taxon>
        <taxon>Agaricomycotina</taxon>
        <taxon>Agaricomycetes</taxon>
        <taxon>Agaricomycetidae</taxon>
        <taxon>Agaricales</taxon>
        <taxon>Marasmiineae</taxon>
        <taxon>Mycenaceae</taxon>
        <taxon>Mycena</taxon>
    </lineage>
</organism>
<dbReference type="PANTHER" id="PTHR39447">
    <property type="entry name" value="ALPHA-L-ARABINOFURANOSIDASE B"/>
    <property type="match status" value="1"/>
</dbReference>
<dbReference type="SUPFAM" id="SSF49899">
    <property type="entry name" value="Concanavalin A-like lectins/glucanases"/>
    <property type="match status" value="1"/>
</dbReference>
<accession>A0A8H7CT42</accession>
<comment type="similarity">
    <text evidence="2 8">Belongs to the glycosyl hydrolase 54 family.</text>
</comment>
<feature type="disulfide bond" evidence="7">
    <location>
        <begin position="22"/>
        <end position="32"/>
    </location>
</feature>
<comment type="subcellular location">
    <subcellularLocation>
        <location evidence="8">Secreted</location>
    </subcellularLocation>
</comment>
<evidence type="ECO:0000256" key="6">
    <source>
        <dbReference type="ARBA" id="ARBA00023295"/>
    </source>
</evidence>
<dbReference type="Pfam" id="PF05270">
    <property type="entry name" value="AbfB"/>
    <property type="match status" value="1"/>
</dbReference>
<dbReference type="UniPathway" id="UPA00667"/>
<evidence type="ECO:0000259" key="10">
    <source>
        <dbReference type="Pfam" id="PF05270"/>
    </source>
</evidence>
<dbReference type="CDD" id="cd23399">
    <property type="entry name" value="beta-trefoil_ABD_ABFB"/>
    <property type="match status" value="1"/>
</dbReference>
<evidence type="ECO:0000313" key="12">
    <source>
        <dbReference type="EMBL" id="KAF7347081.1"/>
    </source>
</evidence>
<dbReference type="Proteomes" id="UP000620124">
    <property type="component" value="Unassembled WGS sequence"/>
</dbReference>
<dbReference type="SUPFAM" id="SSF110221">
    <property type="entry name" value="AbfB domain"/>
    <property type="match status" value="1"/>
</dbReference>
<comment type="pathway">
    <text evidence="8">Glycan metabolism; L-arabinan degradation.</text>
</comment>
<keyword evidence="8" id="KW-0858">Xylan degradation</keyword>
<name>A0A8H7CT42_9AGAR</name>
<comment type="caution">
    <text evidence="12">The sequence shown here is derived from an EMBL/GenBank/DDBJ whole genome shotgun (WGS) entry which is preliminary data.</text>
</comment>
<dbReference type="GO" id="GO:0031222">
    <property type="term" value="P:arabinan catabolic process"/>
    <property type="evidence" value="ECO:0007669"/>
    <property type="project" value="UniProtKB-UniRule"/>
</dbReference>
<feature type="region of interest" description="Disordered" evidence="9">
    <location>
        <begin position="99"/>
        <end position="118"/>
    </location>
</feature>
<dbReference type="Gene3D" id="2.60.120.200">
    <property type="match status" value="2"/>
</dbReference>
<keyword evidence="3 8" id="KW-0732">Signal</keyword>
<feature type="chain" id="PRO_5034830477" description="Alpha-L-arabinofuranosidase" evidence="8">
    <location>
        <begin position="20"/>
        <end position="476"/>
    </location>
</feature>
<evidence type="ECO:0000256" key="2">
    <source>
        <dbReference type="ARBA" id="ARBA00006963"/>
    </source>
</evidence>
<keyword evidence="7" id="KW-1015">Disulfide bond</keyword>
<keyword evidence="5" id="KW-0325">Glycoprotein</keyword>
<feature type="signal peptide" evidence="8">
    <location>
        <begin position="1"/>
        <end position="19"/>
    </location>
</feature>
<keyword evidence="8" id="KW-0624">Polysaccharide degradation</keyword>
<gene>
    <name evidence="12" type="ORF">MVEN_01462100</name>
</gene>
<keyword evidence="6 8" id="KW-0326">Glycosidase</keyword>
<dbReference type="GO" id="GO:0046556">
    <property type="term" value="F:alpha-L-arabinofuranosidase activity"/>
    <property type="evidence" value="ECO:0007669"/>
    <property type="project" value="UniProtKB-UniRule"/>
</dbReference>
<feature type="disulfide bond" evidence="7">
    <location>
        <begin position="82"/>
        <end position="87"/>
    </location>
</feature>
<dbReference type="InterPro" id="IPR007934">
    <property type="entry name" value="AbfB_ABD"/>
</dbReference>
<evidence type="ECO:0000256" key="5">
    <source>
        <dbReference type="ARBA" id="ARBA00023180"/>
    </source>
</evidence>
<dbReference type="GO" id="GO:0046373">
    <property type="term" value="P:L-arabinose metabolic process"/>
    <property type="evidence" value="ECO:0007669"/>
    <property type="project" value="UniProtKB-UniRule"/>
</dbReference>
<keyword evidence="4 8" id="KW-0378">Hydrolase</keyword>
<evidence type="ECO:0000256" key="7">
    <source>
        <dbReference type="PIRSR" id="PIRSR638964-3"/>
    </source>
</evidence>
<dbReference type="GO" id="GO:0005576">
    <property type="term" value="C:extracellular region"/>
    <property type="evidence" value="ECO:0007669"/>
    <property type="project" value="UniProtKB-SubCell"/>
</dbReference>
<dbReference type="Gene3D" id="2.80.10.50">
    <property type="match status" value="1"/>
</dbReference>
<dbReference type="InterPro" id="IPR038964">
    <property type="entry name" value="ABFB"/>
</dbReference>
<evidence type="ECO:0000256" key="4">
    <source>
        <dbReference type="ARBA" id="ARBA00022801"/>
    </source>
</evidence>
<feature type="domain" description="Alpha-L-arabinofuranosidase B arabinose-binding" evidence="10">
    <location>
        <begin position="331"/>
        <end position="471"/>
    </location>
</feature>
<comment type="catalytic activity">
    <reaction evidence="1 8">
        <text>Hydrolysis of terminal non-reducing alpha-L-arabinofuranoside residues in alpha-L-arabinosides.</text>
        <dbReference type="EC" id="3.2.1.55"/>
    </reaction>
</comment>
<protein>
    <recommendedName>
        <fullName evidence="8">Alpha-L-arabinofuranosidase</fullName>
        <ecNumber evidence="8">3.2.1.55</ecNumber>
    </recommendedName>
</protein>
<evidence type="ECO:0000256" key="9">
    <source>
        <dbReference type="SAM" id="MobiDB-lite"/>
    </source>
</evidence>
<dbReference type="AlphaFoldDB" id="A0A8H7CT42"/>
<dbReference type="InterPro" id="IPR013320">
    <property type="entry name" value="ConA-like_dom_sf"/>
</dbReference>
<dbReference type="InterPro" id="IPR036195">
    <property type="entry name" value="AbfB_ABD_sf"/>
</dbReference>
<evidence type="ECO:0000259" key="11">
    <source>
        <dbReference type="Pfam" id="PF09206"/>
    </source>
</evidence>
<dbReference type="GO" id="GO:0045490">
    <property type="term" value="P:pectin catabolic process"/>
    <property type="evidence" value="ECO:0007669"/>
    <property type="project" value="TreeGrafter"/>
</dbReference>
<feature type="domain" description="Alpha-L-arabinofuranosidase B catalytic" evidence="11">
    <location>
        <begin position="21"/>
        <end position="279"/>
    </location>
</feature>
<feature type="disulfide bond" evidence="7">
    <location>
        <begin position="178"/>
        <end position="179"/>
    </location>
</feature>